<evidence type="ECO:0000313" key="7">
    <source>
        <dbReference type="EMBL" id="APG63668.1"/>
    </source>
</evidence>
<dbReference type="InterPro" id="IPR013689">
    <property type="entry name" value="RNA_helicase_ATP-dep_HrpB_C"/>
</dbReference>
<keyword evidence="8" id="KW-1185">Reference proteome</keyword>
<gene>
    <name evidence="7" type="ORF">LPB140_06620</name>
</gene>
<dbReference type="SMART" id="SM00490">
    <property type="entry name" value="HELICc"/>
    <property type="match status" value="1"/>
</dbReference>
<dbReference type="PROSITE" id="PS51192">
    <property type="entry name" value="HELICASE_ATP_BIND_1"/>
    <property type="match status" value="1"/>
</dbReference>
<evidence type="ECO:0000313" key="8">
    <source>
        <dbReference type="Proteomes" id="UP000242561"/>
    </source>
</evidence>
<dbReference type="InterPro" id="IPR027417">
    <property type="entry name" value="P-loop_NTPase"/>
</dbReference>
<dbReference type="NCBIfam" id="TIGR01970">
    <property type="entry name" value="DEAH_box_HrpB"/>
    <property type="match status" value="1"/>
</dbReference>
<evidence type="ECO:0000256" key="3">
    <source>
        <dbReference type="ARBA" id="ARBA00022806"/>
    </source>
</evidence>
<evidence type="ECO:0000259" key="6">
    <source>
        <dbReference type="PROSITE" id="PS51194"/>
    </source>
</evidence>
<reference evidence="7 8" key="1">
    <citation type="submission" date="2016-11" db="EMBL/GenBank/DDBJ databases">
        <title>Sphingorhabdus sp. LPB0140, isolated from marine environment.</title>
        <authorList>
            <person name="Kim E."/>
            <person name="Yi H."/>
        </authorList>
    </citation>
    <scope>NUCLEOTIDE SEQUENCE [LARGE SCALE GENOMIC DNA]</scope>
    <source>
        <strain evidence="7 8">LPB0140</strain>
    </source>
</reference>
<dbReference type="Pfam" id="PF08482">
    <property type="entry name" value="HrpB_C"/>
    <property type="match status" value="1"/>
</dbReference>
<dbReference type="GO" id="GO:0016787">
    <property type="term" value="F:hydrolase activity"/>
    <property type="evidence" value="ECO:0007669"/>
    <property type="project" value="UniProtKB-KW"/>
</dbReference>
<protein>
    <submittedName>
        <fullName evidence="7">ATP-dependent helicase HrpB</fullName>
    </submittedName>
</protein>
<dbReference type="CDD" id="cd17990">
    <property type="entry name" value="DEXHc_HrpB"/>
    <property type="match status" value="1"/>
</dbReference>
<dbReference type="InterPro" id="IPR001650">
    <property type="entry name" value="Helicase_C-like"/>
</dbReference>
<dbReference type="SUPFAM" id="SSF52540">
    <property type="entry name" value="P-loop containing nucleoside triphosphate hydrolases"/>
    <property type="match status" value="1"/>
</dbReference>
<dbReference type="SMART" id="SM00487">
    <property type="entry name" value="DEXDc"/>
    <property type="match status" value="1"/>
</dbReference>
<dbReference type="GO" id="GO:0003676">
    <property type="term" value="F:nucleic acid binding"/>
    <property type="evidence" value="ECO:0007669"/>
    <property type="project" value="InterPro"/>
</dbReference>
<dbReference type="Gene3D" id="3.40.50.300">
    <property type="entry name" value="P-loop containing nucleotide triphosphate hydrolases"/>
    <property type="match status" value="2"/>
</dbReference>
<evidence type="ECO:0000256" key="1">
    <source>
        <dbReference type="ARBA" id="ARBA00022741"/>
    </source>
</evidence>
<name>A0A1L3JEU6_9SPHN</name>
<dbReference type="PROSITE" id="PS00690">
    <property type="entry name" value="DEAH_ATP_HELICASE"/>
    <property type="match status" value="1"/>
</dbReference>
<dbReference type="PANTHER" id="PTHR43519">
    <property type="entry name" value="ATP-DEPENDENT RNA HELICASE HRPB"/>
    <property type="match status" value="1"/>
</dbReference>
<keyword evidence="4" id="KW-0067">ATP-binding</keyword>
<dbReference type="InterPro" id="IPR011545">
    <property type="entry name" value="DEAD/DEAH_box_helicase_dom"/>
</dbReference>
<dbReference type="Gene3D" id="1.20.120.1080">
    <property type="match status" value="1"/>
</dbReference>
<dbReference type="EMBL" id="CP018154">
    <property type="protein sequence ID" value="APG63668.1"/>
    <property type="molecule type" value="Genomic_DNA"/>
</dbReference>
<proteinExistence type="predicted"/>
<sequence length="820" mass="89506">MNLPPIAHIYDDIAKAMGHHQNLVLIAPPGAGKTTFVAPKLLSEKWCNGRIILLQPRRLAAKMAASFIASQLGEDVGHNVGYITRLDKKTSPQNRLIVMTQGVFRNMLIDDPELHNISAILFDEVHERGLDNDFNLALCLQVQSVFRTDLRILAMSATMDGAGFAKILGDAPILESQGKAHRLNHHYLGRRGELSIEDDIILAVKRAMMDHPNQGGIGSDMLIFLPGVGEIERTAERLSAIYNAEQFSILPLHGSQSPQEQKTALSADKNGRRKIILATNIAETSLTIDNVNIVIDSGMTRRPRFDRQSGLMRLSTERASMASCDQRAGRAARQMEGHCYRLWEKSGNGGLLPLEPAEILESDLSALMLDCAKWGEADPSLLDWLDAPPRAGLDAARAMLYALGAIDQNGGITTHGHNIGALPLPVSLAHMILLAATSGQAEQAAILALILQEKRLNGGRDDLEYGFASAKNNKSSYAQSALQMAKNWAKIATSLVDAVSPKLPLAGLLAQAFPDMVAKKRMGDDPKYISAGGKEYRLRDGSAHIGADWLVIGQASGRASSATILSAMAIDETALISCCAGHFTSKTEVNFDQGSGKILAVEQQYFGQIKLNRRPIQKIDEADSLSIWAKLVKKNGIEIFNWDDKGRAFLARCAFAGLDQVSGENLIANMDAWLPILVENKKSLDQIKSHDLINAVRNILSWDEGQQLENLAPAYFTPPAGGEYAIDYSNGDPSVTLRVQACFGLKEHPLLGVKKIPIRLLLTSPAGRPIQTTLDLPGFWQGSWHDVAKEMRGRYPKHAWPDDPTIAIASLKTKKALNRN</sequence>
<dbReference type="InterPro" id="IPR002464">
    <property type="entry name" value="DNA/RNA_helicase_DEAH_CS"/>
</dbReference>
<dbReference type="Pfam" id="PF00271">
    <property type="entry name" value="Helicase_C"/>
    <property type="match status" value="1"/>
</dbReference>
<feature type="domain" description="Helicase ATP-binding" evidence="5">
    <location>
        <begin position="14"/>
        <end position="177"/>
    </location>
</feature>
<accession>A0A1L3JEU6</accession>
<dbReference type="Pfam" id="PF00270">
    <property type="entry name" value="DEAD"/>
    <property type="match status" value="1"/>
</dbReference>
<dbReference type="GO" id="GO:0005524">
    <property type="term" value="F:ATP binding"/>
    <property type="evidence" value="ECO:0007669"/>
    <property type="project" value="UniProtKB-KW"/>
</dbReference>
<evidence type="ECO:0000256" key="4">
    <source>
        <dbReference type="ARBA" id="ARBA00022840"/>
    </source>
</evidence>
<dbReference type="GO" id="GO:0004386">
    <property type="term" value="F:helicase activity"/>
    <property type="evidence" value="ECO:0007669"/>
    <property type="project" value="UniProtKB-KW"/>
</dbReference>
<dbReference type="Proteomes" id="UP000242561">
    <property type="component" value="Chromosome"/>
</dbReference>
<dbReference type="STRING" id="1913578.LPB140_06620"/>
<dbReference type="PIRSF" id="PIRSF005496">
    <property type="entry name" value="ATP_hel_hrpB"/>
    <property type="match status" value="1"/>
</dbReference>
<feature type="domain" description="Helicase C-terminal" evidence="6">
    <location>
        <begin position="195"/>
        <end position="375"/>
    </location>
</feature>
<organism evidence="7 8">
    <name type="scientific">Sphingorhabdus lutea</name>
    <dbReference type="NCBI Taxonomy" id="1913578"/>
    <lineage>
        <taxon>Bacteria</taxon>
        <taxon>Pseudomonadati</taxon>
        <taxon>Pseudomonadota</taxon>
        <taxon>Alphaproteobacteria</taxon>
        <taxon>Sphingomonadales</taxon>
        <taxon>Sphingomonadaceae</taxon>
        <taxon>Sphingorhabdus</taxon>
    </lineage>
</organism>
<dbReference type="InterPro" id="IPR049614">
    <property type="entry name" value="HrpB_DEXH"/>
</dbReference>
<keyword evidence="2" id="KW-0378">Hydrolase</keyword>
<dbReference type="CDD" id="cd18791">
    <property type="entry name" value="SF2_C_RHA"/>
    <property type="match status" value="1"/>
</dbReference>
<dbReference type="SMART" id="SM00847">
    <property type="entry name" value="HA2"/>
    <property type="match status" value="1"/>
</dbReference>
<dbReference type="InterPro" id="IPR010225">
    <property type="entry name" value="HrpB"/>
</dbReference>
<evidence type="ECO:0000259" key="5">
    <source>
        <dbReference type="PROSITE" id="PS51192"/>
    </source>
</evidence>
<dbReference type="KEGG" id="sphl:LPB140_06620"/>
<dbReference type="InterPro" id="IPR007502">
    <property type="entry name" value="Helicase-assoc_dom"/>
</dbReference>
<dbReference type="AlphaFoldDB" id="A0A1L3JEU6"/>
<keyword evidence="1" id="KW-0547">Nucleotide-binding</keyword>
<dbReference type="PROSITE" id="PS51194">
    <property type="entry name" value="HELICASE_CTER"/>
    <property type="match status" value="1"/>
</dbReference>
<dbReference type="PANTHER" id="PTHR43519:SF1">
    <property type="entry name" value="ATP-DEPENDENT RNA HELICASE HRPB"/>
    <property type="match status" value="1"/>
</dbReference>
<evidence type="ECO:0000256" key="2">
    <source>
        <dbReference type="ARBA" id="ARBA00022801"/>
    </source>
</evidence>
<dbReference type="InterPro" id="IPR014001">
    <property type="entry name" value="Helicase_ATP-bd"/>
</dbReference>
<keyword evidence="3 7" id="KW-0347">Helicase</keyword>